<organism evidence="1 2">
    <name type="scientific">Caulobacter vibrioides OR37</name>
    <dbReference type="NCBI Taxonomy" id="1292034"/>
    <lineage>
        <taxon>Bacteria</taxon>
        <taxon>Pseudomonadati</taxon>
        <taxon>Pseudomonadota</taxon>
        <taxon>Alphaproteobacteria</taxon>
        <taxon>Caulobacterales</taxon>
        <taxon>Caulobacteraceae</taxon>
        <taxon>Caulobacter</taxon>
    </lineage>
</organism>
<protein>
    <submittedName>
        <fullName evidence="1">Uncharacterized protein</fullName>
    </submittedName>
</protein>
<proteinExistence type="predicted"/>
<reference evidence="1 2" key="1">
    <citation type="journal article" date="2013" name="Genome Announc.">
        <title>Draft Genome Sequence for Caulobacter sp. Strain OR37, a Bacterium Tolerant to Heavy Metals.</title>
        <authorList>
            <person name="Utturkar S.M."/>
            <person name="Bollmann A."/>
            <person name="Brzoska R.M."/>
            <person name="Klingeman D.M."/>
            <person name="Epstein S.E."/>
            <person name="Palumbo A.V."/>
            <person name="Brown S.D."/>
        </authorList>
    </citation>
    <scope>NUCLEOTIDE SEQUENCE [LARGE SCALE GENOMIC DNA]</scope>
    <source>
        <strain evidence="1 2">OR37</strain>
    </source>
</reference>
<keyword evidence="2" id="KW-1185">Reference proteome</keyword>
<accession>R0CZJ0</accession>
<dbReference type="PATRIC" id="fig|1292034.3.peg.2100"/>
<evidence type="ECO:0000313" key="2">
    <source>
        <dbReference type="Proteomes" id="UP000013063"/>
    </source>
</evidence>
<name>R0CZJ0_CAUVI</name>
<evidence type="ECO:0000313" key="1">
    <source>
        <dbReference type="EMBL" id="ENZ81881.1"/>
    </source>
</evidence>
<dbReference type="Proteomes" id="UP000013063">
    <property type="component" value="Unassembled WGS sequence"/>
</dbReference>
<dbReference type="eggNOG" id="ENOG5030Q06">
    <property type="taxonomic scope" value="Bacteria"/>
</dbReference>
<sequence precursor="true">MSGAAMSLAGCAAAPVRLAGAPAEHWPGLEPLLAVDAGASGLTLRVRSNGCAAKADFVFRVDRQAGQAVVAFARRRLETCKGTPSAADLAFSYEELGLTRADRIVIANPVLRPSA</sequence>
<dbReference type="EMBL" id="APMP01000011">
    <property type="protein sequence ID" value="ENZ81881.1"/>
    <property type="molecule type" value="Genomic_DNA"/>
</dbReference>
<gene>
    <name evidence="1" type="ORF">OR37_02116</name>
</gene>
<dbReference type="AlphaFoldDB" id="R0CZJ0"/>
<comment type="caution">
    <text evidence="1">The sequence shown here is derived from an EMBL/GenBank/DDBJ whole genome shotgun (WGS) entry which is preliminary data.</text>
</comment>